<organism evidence="10 11">
    <name type="scientific">Azospirillum griseum</name>
    <dbReference type="NCBI Taxonomy" id="2496639"/>
    <lineage>
        <taxon>Bacteria</taxon>
        <taxon>Pseudomonadati</taxon>
        <taxon>Pseudomonadota</taxon>
        <taxon>Alphaproteobacteria</taxon>
        <taxon>Rhodospirillales</taxon>
        <taxon>Azospirillaceae</taxon>
        <taxon>Azospirillum</taxon>
    </lineage>
</organism>
<feature type="binding site" evidence="8">
    <location>
        <position position="87"/>
    </location>
    <ligand>
        <name>beta-alanine</name>
        <dbReference type="ChEBI" id="CHEBI:57966"/>
    </ligand>
</feature>
<feature type="region of interest" description="Disordered" evidence="9">
    <location>
        <begin position="1"/>
        <end position="23"/>
    </location>
</feature>
<dbReference type="AlphaFoldDB" id="A0A431VIB9"/>
<keyword evidence="8" id="KW-0963">Cytoplasm</keyword>
<keyword evidence="4 8" id="KW-0566">Pantothenate biosynthesis</keyword>
<feature type="binding site" evidence="8">
    <location>
        <position position="202"/>
    </location>
    <ligand>
        <name>ATP</name>
        <dbReference type="ChEBI" id="CHEBI:30616"/>
    </ligand>
</feature>
<dbReference type="InterPro" id="IPR003721">
    <property type="entry name" value="Pantoate_ligase"/>
</dbReference>
<feature type="binding site" evidence="8">
    <location>
        <begin position="173"/>
        <end position="176"/>
    </location>
    <ligand>
        <name>ATP</name>
        <dbReference type="ChEBI" id="CHEBI:30616"/>
    </ligand>
</feature>
<evidence type="ECO:0000256" key="4">
    <source>
        <dbReference type="ARBA" id="ARBA00022655"/>
    </source>
</evidence>
<dbReference type="SUPFAM" id="SSF52374">
    <property type="entry name" value="Nucleotidylyl transferase"/>
    <property type="match status" value="1"/>
</dbReference>
<dbReference type="EC" id="6.3.2.1" evidence="8"/>
<proteinExistence type="inferred from homology"/>
<feature type="binding site" evidence="8">
    <location>
        <begin position="56"/>
        <end position="63"/>
    </location>
    <ligand>
        <name>ATP</name>
        <dbReference type="ChEBI" id="CHEBI:30616"/>
    </ligand>
</feature>
<comment type="catalytic activity">
    <reaction evidence="7 8">
        <text>(R)-pantoate + beta-alanine + ATP = (R)-pantothenate + AMP + diphosphate + H(+)</text>
        <dbReference type="Rhea" id="RHEA:10912"/>
        <dbReference type="ChEBI" id="CHEBI:15378"/>
        <dbReference type="ChEBI" id="CHEBI:15980"/>
        <dbReference type="ChEBI" id="CHEBI:29032"/>
        <dbReference type="ChEBI" id="CHEBI:30616"/>
        <dbReference type="ChEBI" id="CHEBI:33019"/>
        <dbReference type="ChEBI" id="CHEBI:57966"/>
        <dbReference type="ChEBI" id="CHEBI:456215"/>
        <dbReference type="EC" id="6.3.2.1"/>
    </reaction>
</comment>
<dbReference type="Gene3D" id="3.30.1300.10">
    <property type="entry name" value="Pantoate-beta-alanine ligase, C-terminal domain"/>
    <property type="match status" value="1"/>
</dbReference>
<dbReference type="GO" id="GO:0005524">
    <property type="term" value="F:ATP binding"/>
    <property type="evidence" value="ECO:0007669"/>
    <property type="project" value="UniProtKB-KW"/>
</dbReference>
<comment type="function">
    <text evidence="8">Catalyzes the condensation of pantoate with beta-alanine in an ATP-dependent reaction via a pantoyl-adenylate intermediate.</text>
</comment>
<dbReference type="NCBIfam" id="TIGR00125">
    <property type="entry name" value="cyt_tran_rel"/>
    <property type="match status" value="1"/>
</dbReference>
<protein>
    <recommendedName>
        <fullName evidence="8">Pantothenate synthetase</fullName>
        <shortName evidence="8">PS</shortName>
        <ecNumber evidence="8">6.3.2.1</ecNumber>
    </recommendedName>
    <alternativeName>
        <fullName evidence="8">Pantoate--beta-alanine ligase</fullName>
    </alternativeName>
    <alternativeName>
        <fullName evidence="8">Pantoate-activating enzyme</fullName>
    </alternativeName>
</protein>
<evidence type="ECO:0000256" key="8">
    <source>
        <dbReference type="HAMAP-Rule" id="MF_00158"/>
    </source>
</evidence>
<dbReference type="RefSeq" id="WP_126615056.1">
    <property type="nucleotide sequence ID" value="NZ_JBHUCY010000077.1"/>
</dbReference>
<reference evidence="10 11" key="1">
    <citation type="submission" date="2018-12" db="EMBL/GenBank/DDBJ databases">
        <authorList>
            <person name="Yang Y."/>
        </authorList>
    </citation>
    <scope>NUCLEOTIDE SEQUENCE [LARGE SCALE GENOMIC DNA]</scope>
    <source>
        <strain evidence="10 11">L-25-5w-1</strain>
    </source>
</reference>
<dbReference type="NCBIfam" id="TIGR00018">
    <property type="entry name" value="panC"/>
    <property type="match status" value="1"/>
</dbReference>
<dbReference type="FunFam" id="3.30.1300.10:FF:000001">
    <property type="entry name" value="Pantothenate synthetase"/>
    <property type="match status" value="1"/>
</dbReference>
<dbReference type="InterPro" id="IPR042176">
    <property type="entry name" value="Pantoate_ligase_C"/>
</dbReference>
<comment type="pathway">
    <text evidence="1 8">Cofactor biosynthesis; (R)-pantothenate biosynthesis; (R)-pantothenate from (R)-pantoate and beta-alanine: step 1/1.</text>
</comment>
<comment type="caution">
    <text evidence="10">The sequence shown here is derived from an EMBL/GenBank/DDBJ whole genome shotgun (WGS) entry which is preliminary data.</text>
</comment>
<evidence type="ECO:0000256" key="7">
    <source>
        <dbReference type="ARBA" id="ARBA00048258"/>
    </source>
</evidence>
<keyword evidence="11" id="KW-1185">Reference proteome</keyword>
<feature type="active site" description="Proton donor" evidence="8">
    <location>
        <position position="63"/>
    </location>
</feature>
<keyword evidence="5 8" id="KW-0547">Nucleotide-binding</keyword>
<feature type="binding site" evidence="8">
    <location>
        <position position="87"/>
    </location>
    <ligand>
        <name>(R)-pantoate</name>
        <dbReference type="ChEBI" id="CHEBI:15980"/>
    </ligand>
</feature>
<feature type="compositionally biased region" description="Low complexity" evidence="9">
    <location>
        <begin position="1"/>
        <end position="16"/>
    </location>
</feature>
<dbReference type="OrthoDB" id="9773087at2"/>
<dbReference type="PANTHER" id="PTHR21299:SF1">
    <property type="entry name" value="PANTOATE--BETA-ALANINE LIGASE"/>
    <property type="match status" value="1"/>
</dbReference>
<accession>A0A431VIB9</accession>
<evidence type="ECO:0000256" key="2">
    <source>
        <dbReference type="ARBA" id="ARBA00009256"/>
    </source>
</evidence>
<gene>
    <name evidence="8" type="primary">panC</name>
    <name evidence="10" type="ORF">EJ903_10975</name>
</gene>
<dbReference type="Pfam" id="PF02569">
    <property type="entry name" value="Pantoate_ligase"/>
    <property type="match status" value="1"/>
</dbReference>
<dbReference type="PANTHER" id="PTHR21299">
    <property type="entry name" value="CYTIDYLATE KINASE/PANTOATE-BETA-ALANINE LIGASE"/>
    <property type="match status" value="1"/>
</dbReference>
<name>A0A431VIB9_9PROT</name>
<dbReference type="EMBL" id="RXMA01000008">
    <property type="protein sequence ID" value="RTR20630.1"/>
    <property type="molecule type" value="Genomic_DNA"/>
</dbReference>
<dbReference type="GO" id="GO:0015940">
    <property type="term" value="P:pantothenate biosynthetic process"/>
    <property type="evidence" value="ECO:0007669"/>
    <property type="project" value="UniProtKB-UniRule"/>
</dbReference>
<comment type="miscellaneous">
    <text evidence="8">The reaction proceeds by a bi uni uni bi ping pong mechanism.</text>
</comment>
<feature type="binding site" evidence="8">
    <location>
        <begin position="210"/>
        <end position="213"/>
    </location>
    <ligand>
        <name>ATP</name>
        <dbReference type="ChEBI" id="CHEBI:30616"/>
    </ligand>
</feature>
<evidence type="ECO:0000256" key="9">
    <source>
        <dbReference type="SAM" id="MobiDB-lite"/>
    </source>
</evidence>
<dbReference type="Gene3D" id="3.40.50.620">
    <property type="entry name" value="HUPs"/>
    <property type="match status" value="1"/>
</dbReference>
<keyword evidence="6 8" id="KW-0067">ATP-binding</keyword>
<dbReference type="GO" id="GO:0005829">
    <property type="term" value="C:cytosol"/>
    <property type="evidence" value="ECO:0007669"/>
    <property type="project" value="TreeGrafter"/>
</dbReference>
<feature type="binding site" evidence="8">
    <location>
        <position position="179"/>
    </location>
    <ligand>
        <name>(R)-pantoate</name>
        <dbReference type="ChEBI" id="CHEBI:15980"/>
    </ligand>
</feature>
<dbReference type="Proteomes" id="UP000277007">
    <property type="component" value="Unassembled WGS sequence"/>
</dbReference>
<keyword evidence="3 8" id="KW-0436">Ligase</keyword>
<evidence type="ECO:0000313" key="10">
    <source>
        <dbReference type="EMBL" id="RTR20630.1"/>
    </source>
</evidence>
<sequence length="307" mass="32545">MTTPTVAPTTDTTPSTHAQPVDGALPLPVLRNVADLRAQVAAWRAAGQTVALVPTMGALHDGHLALVRRGRELADHVIASVFVNPTQFAPHEDFDRYPRDEAGDAAKLASAGCAALYAPSVRGMYPEGFATAISVGGPSEGLCGTFRPQMFGGVALVVTKLFLQALPDVAVFGEKDYQQLMVIRRFTRDLDIPVRVEGLPTVREADGLALSSRNAYLSVDERARAPELNRALIAAAAALSAGALLEDVLTAARARIAEAGFGTIDYVELRDADTLAPITRVERPARLLAAAWLGKARLIDNVPVLPA</sequence>
<evidence type="ECO:0000256" key="5">
    <source>
        <dbReference type="ARBA" id="ARBA00022741"/>
    </source>
</evidence>
<comment type="similarity">
    <text evidence="2 8">Belongs to the pantothenate synthetase family.</text>
</comment>
<evidence type="ECO:0000256" key="1">
    <source>
        <dbReference type="ARBA" id="ARBA00004990"/>
    </source>
</evidence>
<dbReference type="CDD" id="cd00560">
    <property type="entry name" value="PanC"/>
    <property type="match status" value="1"/>
</dbReference>
<comment type="subcellular location">
    <subcellularLocation>
        <location evidence="8">Cytoplasm</location>
    </subcellularLocation>
</comment>
<dbReference type="InterPro" id="IPR014729">
    <property type="entry name" value="Rossmann-like_a/b/a_fold"/>
</dbReference>
<dbReference type="UniPathway" id="UPA00028">
    <property type="reaction ID" value="UER00005"/>
</dbReference>
<dbReference type="GO" id="GO:0004592">
    <property type="term" value="F:pantoate-beta-alanine ligase activity"/>
    <property type="evidence" value="ECO:0007669"/>
    <property type="project" value="UniProtKB-UniRule"/>
</dbReference>
<evidence type="ECO:0000256" key="3">
    <source>
        <dbReference type="ARBA" id="ARBA00022598"/>
    </source>
</evidence>
<comment type="subunit">
    <text evidence="8">Homodimer.</text>
</comment>
<evidence type="ECO:0000313" key="11">
    <source>
        <dbReference type="Proteomes" id="UP000277007"/>
    </source>
</evidence>
<dbReference type="HAMAP" id="MF_00158">
    <property type="entry name" value="PanC"/>
    <property type="match status" value="1"/>
</dbReference>
<evidence type="ECO:0000256" key="6">
    <source>
        <dbReference type="ARBA" id="ARBA00022840"/>
    </source>
</evidence>
<dbReference type="InterPro" id="IPR004821">
    <property type="entry name" value="Cyt_trans-like"/>
</dbReference>